<evidence type="ECO:0000313" key="4">
    <source>
        <dbReference type="EMBL" id="AGU67972.1"/>
    </source>
</evidence>
<reference evidence="4" key="1">
    <citation type="journal article" date="2013" name="PLoS ONE">
        <title>Biosynthesis of vitamins and cofactors in bacterium-harbouring trypanosomatids depends on the symbiotic association as revealed by genomic analyses.</title>
        <authorList>
            <person name="Klein C.C."/>
            <person name="Alves J.M."/>
            <person name="Serrano M.G."/>
            <person name="Buck G.A."/>
            <person name="Vasconcelos A.T."/>
            <person name="Sagot M.F."/>
            <person name="Teixeira M.M."/>
            <person name="Camargo E.P."/>
            <person name="Motta M.C."/>
        </authorList>
    </citation>
    <scope>NUCLEOTIDE SEQUENCE</scope>
    <source>
        <strain evidence="4">TCC037E</strain>
    </source>
</reference>
<evidence type="ECO:0000256" key="1">
    <source>
        <dbReference type="ARBA" id="ARBA00009934"/>
    </source>
</evidence>
<organism evidence="4">
    <name type="scientific">Crithidia acanthocephali</name>
    <dbReference type="NCBI Taxonomy" id="59798"/>
    <lineage>
        <taxon>Eukaryota</taxon>
        <taxon>Discoba</taxon>
        <taxon>Euglenozoa</taxon>
        <taxon>Kinetoplastea</taxon>
        <taxon>Metakinetoplastina</taxon>
        <taxon>Trypanosomatida</taxon>
        <taxon>Trypanosomatidae</taxon>
        <taxon>Leishmaniinae</taxon>
        <taxon>Crithidia</taxon>
    </lineage>
</organism>
<protein>
    <submittedName>
        <fullName evidence="4">Biotin--acetyl-CoA-carboxylase ligase</fullName>
        <ecNumber evidence="4">6.3.4.15</ecNumber>
    </submittedName>
</protein>
<feature type="domain" description="BPL/LPL catalytic" evidence="3">
    <location>
        <begin position="4"/>
        <end position="201"/>
    </location>
</feature>
<evidence type="ECO:0000256" key="2">
    <source>
        <dbReference type="ARBA" id="ARBA00022598"/>
    </source>
</evidence>
<dbReference type="SUPFAM" id="SSF55681">
    <property type="entry name" value="Class II aaRS and biotin synthetases"/>
    <property type="match status" value="1"/>
</dbReference>
<dbReference type="PROSITE" id="PS51733">
    <property type="entry name" value="BPL_LPL_CATALYTIC"/>
    <property type="match status" value="1"/>
</dbReference>
<accession>T1YSS7</accession>
<dbReference type="CDD" id="cd16442">
    <property type="entry name" value="BPL"/>
    <property type="match status" value="1"/>
</dbReference>
<dbReference type="Gene3D" id="3.30.930.10">
    <property type="entry name" value="Bira Bifunctional Protein, Domain 2"/>
    <property type="match status" value="1"/>
</dbReference>
<dbReference type="GO" id="GO:0004077">
    <property type="term" value="F:biotin--[biotin carboxyl-carrier protein] ligase activity"/>
    <property type="evidence" value="ECO:0007669"/>
    <property type="project" value="UniProtKB-EC"/>
</dbReference>
<dbReference type="AlphaFoldDB" id="T1YSS7"/>
<keyword evidence="2 4" id="KW-0436">Ligase</keyword>
<dbReference type="Pfam" id="PF03099">
    <property type="entry name" value="BPL_LplA_LipB"/>
    <property type="match status" value="1"/>
</dbReference>
<dbReference type="InterPro" id="IPR004408">
    <property type="entry name" value="Biotin_CoA_COase_ligase"/>
</dbReference>
<comment type="similarity">
    <text evidence="1">Belongs to the biotin--protein ligase family.</text>
</comment>
<name>T1YSS7_9TRYP</name>
<evidence type="ECO:0000259" key="3">
    <source>
        <dbReference type="PROSITE" id="PS51733"/>
    </source>
</evidence>
<dbReference type="PANTHER" id="PTHR12835:SF5">
    <property type="entry name" value="BIOTIN--PROTEIN LIGASE"/>
    <property type="match status" value="1"/>
</dbReference>
<dbReference type="EMBL" id="KF160172">
    <property type="protein sequence ID" value="AGU67972.1"/>
    <property type="molecule type" value="Genomic_DNA"/>
</dbReference>
<proteinExistence type="inferred from homology"/>
<sequence length="263" mass="28316">MPAAFPVNITFIEEVPSTMEVGREMIPANAGKPFGVVAAVQTAGRGTGGRTWTSPKGNMYFTLCLPQAGSPPCFKEELVPVLSLVCGLAARRAVLEVLHLDAASAKASVAAEAAKAVRTKWPNDLIFQHKKIGGTLIESEGDYLVIGMGMNVSVGPKVTDAGREATTINEIADAFGVRHVEVNDLAKAIWVHFFDICNAAETTRASVVAEFDAVMDKSLRLHKRTPDGRDPEELTAVSLNDWGHLKVRHTDGKTEELSADYLF</sequence>
<dbReference type="GO" id="GO:0005737">
    <property type="term" value="C:cytoplasm"/>
    <property type="evidence" value="ECO:0007669"/>
    <property type="project" value="TreeGrafter"/>
</dbReference>
<dbReference type="InterPro" id="IPR004143">
    <property type="entry name" value="BPL_LPL_catalytic"/>
</dbReference>
<dbReference type="NCBIfam" id="TIGR00121">
    <property type="entry name" value="birA_ligase"/>
    <property type="match status" value="1"/>
</dbReference>
<dbReference type="PANTHER" id="PTHR12835">
    <property type="entry name" value="BIOTIN PROTEIN LIGASE"/>
    <property type="match status" value="1"/>
</dbReference>
<dbReference type="EC" id="6.3.4.15" evidence="4"/>
<dbReference type="InterPro" id="IPR045864">
    <property type="entry name" value="aa-tRNA-synth_II/BPL/LPL"/>
</dbReference>